<keyword evidence="6 9" id="KW-0812">Transmembrane</keyword>
<dbReference type="Gene3D" id="3.30.70.1430">
    <property type="entry name" value="Multidrug efflux transporter AcrB pore domain"/>
    <property type="match status" value="2"/>
</dbReference>
<evidence type="ECO:0000256" key="1">
    <source>
        <dbReference type="ARBA" id="ARBA00004429"/>
    </source>
</evidence>
<dbReference type="OrthoDB" id="9176627at2"/>
<keyword evidence="7 9" id="KW-1133">Transmembrane helix</keyword>
<keyword evidence="5 9" id="KW-0997">Cell inner membrane</keyword>
<feature type="transmembrane region" description="Helical" evidence="9">
    <location>
        <begin position="535"/>
        <end position="555"/>
    </location>
</feature>
<dbReference type="SUPFAM" id="SSF82714">
    <property type="entry name" value="Multidrug efflux transporter AcrB TolC docking domain, DN and DC subdomains"/>
    <property type="match status" value="2"/>
</dbReference>
<dbReference type="GO" id="GO:0042910">
    <property type="term" value="F:xenobiotic transmembrane transporter activity"/>
    <property type="evidence" value="ECO:0007669"/>
    <property type="project" value="TreeGrafter"/>
</dbReference>
<feature type="transmembrane region" description="Helical" evidence="9">
    <location>
        <begin position="440"/>
        <end position="461"/>
    </location>
</feature>
<dbReference type="Gene3D" id="3.30.70.1440">
    <property type="entry name" value="Multidrug efflux transporter AcrB pore domain"/>
    <property type="match status" value="1"/>
</dbReference>
<evidence type="ECO:0000256" key="5">
    <source>
        <dbReference type="ARBA" id="ARBA00022519"/>
    </source>
</evidence>
<evidence type="ECO:0000256" key="6">
    <source>
        <dbReference type="ARBA" id="ARBA00022692"/>
    </source>
</evidence>
<proteinExistence type="inferred from homology"/>
<comment type="subcellular location">
    <subcellularLocation>
        <location evidence="1 9">Cell inner membrane</location>
        <topology evidence="1 9">Multi-pass membrane protein</topology>
    </subcellularLocation>
</comment>
<evidence type="ECO:0000256" key="2">
    <source>
        <dbReference type="ARBA" id="ARBA00010942"/>
    </source>
</evidence>
<dbReference type="GO" id="GO:0005886">
    <property type="term" value="C:plasma membrane"/>
    <property type="evidence" value="ECO:0007669"/>
    <property type="project" value="UniProtKB-SubCell"/>
</dbReference>
<comment type="caution">
    <text evidence="11">The sequence shown here is derived from an EMBL/GenBank/DDBJ whole genome shotgun (WGS) entry which is preliminary data.</text>
</comment>
<dbReference type="GO" id="GO:0015562">
    <property type="term" value="F:efflux transmembrane transporter activity"/>
    <property type="evidence" value="ECO:0007669"/>
    <property type="project" value="InterPro"/>
</dbReference>
<organism evidence="11 12">
    <name type="scientific">Mesosutterella multiformis</name>
    <dbReference type="NCBI Taxonomy" id="2259133"/>
    <lineage>
        <taxon>Bacteria</taxon>
        <taxon>Pseudomonadati</taxon>
        <taxon>Pseudomonadota</taxon>
        <taxon>Betaproteobacteria</taxon>
        <taxon>Burkholderiales</taxon>
        <taxon>Sutterellaceae</taxon>
        <taxon>Mesosutterella</taxon>
    </lineage>
</organism>
<reference evidence="11 12" key="1">
    <citation type="journal article" date="2018" name="Int. J. Syst. Evol. Microbiol.">
        <title>Mesosutterella multiformis gen. nov., sp. nov., a member of the family Sutterellaceae and Sutterella megalosphaeroides sp. nov., isolated from human faeces.</title>
        <authorList>
            <person name="Sakamoto M."/>
            <person name="Ikeyama N."/>
            <person name="Kunihiro T."/>
            <person name="Iino T."/>
            <person name="Yuki M."/>
            <person name="Ohkuma M."/>
        </authorList>
    </citation>
    <scope>NUCLEOTIDE SEQUENCE [LARGE SCALE GENOMIC DNA]</scope>
    <source>
        <strain evidence="11 12">4NBBH2</strain>
    </source>
</reference>
<sequence length="1053" mass="113832">MLSQFCIKRPIFATVMAILIVLAGIISVRVLPVSQYPNITPPSVMISASYDGADIQTLSRTVAQPIEAQLSGIQGLIYYTTTLRSSGEVRINCTFEIGTDPNNAVLEINNRVRTAERKLPQAVRNVGVTVRKRSSDNLLRIILTSPDKSMSPLAMADYANVNIVDELKRVPDIGDVMVYGNVESAMRIWVDPLRMAKLRVTTSDIEKAISAQNQQYGVGRTGTAPTPENQQLFYTVTGRNQLVNPEQFGNIVLRSDPTLGTIHLRDVARIEVGRRNYEFQTEQNGYPAANIGVFLQTGGNALAAANAVVKRMDELKEHFPKGKLTYTVTDDTTVFVKASLKEVITTIGEAILLVLAVVFLFLQSWRATLIPMISVPVSLIGCTAGLWLCGFSINTLTLFAMTLAIGIVVDDAIVVLENVDRLMIHERLSPRDAAVKAMQEVSGALVAIVLVLSSVFVPVAFLGGMAGELYRQFAITVAMAVVISGFNALTLTPALCALFLKAPDKKHRKEKPAFFVFFNRCLDKITAKFVRTVQLALSHSLACAVILVAITGVVWELVQITPTSFVPSEDQGLVRMVLRLPEGSAYPRTQKLAAEVGAKVQKLPGVDSVLTEAGRDATSSDFRPDVASITAKLKLWEDRAVSATDVRQMLQKIANARTDAIGTATLPAAIPGLGSANGFTGFIEARGNDDPKALQAVSDEFVEALRKRPELTSLRSFLQAESPQLSVSVDEDKAVAMGVSIADVYDTLGTLMGSTYVNDFPRDSKLLRVIVQADTAYRMTPEDLGRSWVRSSSGAMIPLSTLITVKRTSGPISMMRLNGYLAAQFMGAATQGISSGDAIRIVEETAQQVLPEGYTVEWVDQAWQEKRIGSSSVTAFGFGILVVFLILAALYERWSLPVAVVFALPFALLGAFVSLTLRGFSNGIYFQIGLLVLIGLSAKNAILIVEFALQRLALGDTPAQAAVNAARIRLRPILMTSLAFMLGVLPLVTAAGAGSAARQSMGTGVFGGMLISTFIATIFVPVFFTWFTKMRKKTKDTPPDGDSASDKPGKGEL</sequence>
<dbReference type="InterPro" id="IPR004764">
    <property type="entry name" value="MdtF-like"/>
</dbReference>
<evidence type="ECO:0000256" key="10">
    <source>
        <dbReference type="SAM" id="MobiDB-lite"/>
    </source>
</evidence>
<keyword evidence="3 9" id="KW-0813">Transport</keyword>
<evidence type="ECO:0000256" key="9">
    <source>
        <dbReference type="RuleBase" id="RU364070"/>
    </source>
</evidence>
<evidence type="ECO:0000256" key="3">
    <source>
        <dbReference type="ARBA" id="ARBA00022448"/>
    </source>
</evidence>
<feature type="transmembrane region" description="Helical" evidence="9">
    <location>
        <begin position="1005"/>
        <end position="1027"/>
    </location>
</feature>
<dbReference type="EMBL" id="BGZJ01000001">
    <property type="protein sequence ID" value="GBO93460.1"/>
    <property type="molecule type" value="Genomic_DNA"/>
</dbReference>
<accession>A0A388SDE8</accession>
<comment type="similarity">
    <text evidence="2 9">Belongs to the resistance-nodulation-cell division (RND) (TC 2.A.6) family.</text>
</comment>
<feature type="transmembrane region" description="Helical" evidence="9">
    <location>
        <begin position="924"/>
        <end position="949"/>
    </location>
</feature>
<feature type="transmembrane region" description="Helical" evidence="9">
    <location>
        <begin position="873"/>
        <end position="891"/>
    </location>
</feature>
<dbReference type="PANTHER" id="PTHR32063">
    <property type="match status" value="1"/>
</dbReference>
<feature type="transmembrane region" description="Helical" evidence="9">
    <location>
        <begin position="343"/>
        <end position="362"/>
    </location>
</feature>
<dbReference type="Proteomes" id="UP000266091">
    <property type="component" value="Unassembled WGS sequence"/>
</dbReference>
<keyword evidence="12" id="KW-1185">Reference proteome</keyword>
<feature type="transmembrane region" description="Helical" evidence="9">
    <location>
        <begin position="898"/>
        <end position="918"/>
    </location>
</feature>
<dbReference type="Pfam" id="PF00873">
    <property type="entry name" value="ACR_tran"/>
    <property type="match status" value="1"/>
</dbReference>
<dbReference type="RefSeq" id="WP_116269836.1">
    <property type="nucleotide sequence ID" value="NZ_BGZJ01000001.1"/>
</dbReference>
<protein>
    <recommendedName>
        <fullName evidence="9">Efflux pump membrane transporter</fullName>
    </recommendedName>
</protein>
<keyword evidence="4" id="KW-1003">Cell membrane</keyword>
<feature type="transmembrane region" description="Helical" evidence="9">
    <location>
        <begin position="369"/>
        <end position="393"/>
    </location>
</feature>
<dbReference type="NCBIfam" id="TIGR00915">
    <property type="entry name" value="2A0602"/>
    <property type="match status" value="1"/>
</dbReference>
<keyword evidence="8 9" id="KW-0472">Membrane</keyword>
<dbReference type="InterPro" id="IPR001036">
    <property type="entry name" value="Acrflvin-R"/>
</dbReference>
<feature type="transmembrane region" description="Helical" evidence="9">
    <location>
        <begin position="399"/>
        <end position="419"/>
    </location>
</feature>
<dbReference type="SUPFAM" id="SSF82693">
    <property type="entry name" value="Multidrug efflux transporter AcrB pore domain, PN1, PN2, PC1 and PC2 subdomains"/>
    <property type="match status" value="4"/>
</dbReference>
<dbReference type="InterPro" id="IPR027463">
    <property type="entry name" value="AcrB_DN_DC_subdom"/>
</dbReference>
<feature type="compositionally biased region" description="Basic and acidic residues" evidence="10">
    <location>
        <begin position="1044"/>
        <end position="1053"/>
    </location>
</feature>
<gene>
    <name evidence="11" type="ORF">MESMUL_08140</name>
</gene>
<evidence type="ECO:0000313" key="12">
    <source>
        <dbReference type="Proteomes" id="UP000266091"/>
    </source>
</evidence>
<name>A0A388SDE8_9BURK</name>
<evidence type="ECO:0000313" key="11">
    <source>
        <dbReference type="EMBL" id="GBO93460.1"/>
    </source>
</evidence>
<feature type="transmembrane region" description="Helical" evidence="9">
    <location>
        <begin position="473"/>
        <end position="500"/>
    </location>
</feature>
<feature type="transmembrane region" description="Helical" evidence="9">
    <location>
        <begin position="970"/>
        <end position="993"/>
    </location>
</feature>
<dbReference type="Gene3D" id="1.20.1640.10">
    <property type="entry name" value="Multidrug efflux transporter AcrB transmembrane domain"/>
    <property type="match status" value="2"/>
</dbReference>
<feature type="transmembrane region" description="Helical" evidence="9">
    <location>
        <begin position="12"/>
        <end position="31"/>
    </location>
</feature>
<dbReference type="Gene3D" id="3.30.2090.10">
    <property type="entry name" value="Multidrug efflux transporter AcrB TolC docking domain, DN and DC subdomains"/>
    <property type="match status" value="2"/>
</dbReference>
<dbReference type="FunFam" id="1.20.1640.10:FF:000001">
    <property type="entry name" value="Efflux pump membrane transporter"/>
    <property type="match status" value="1"/>
</dbReference>
<dbReference type="GO" id="GO:0009636">
    <property type="term" value="P:response to toxic substance"/>
    <property type="evidence" value="ECO:0007669"/>
    <property type="project" value="UniProtKB-ARBA"/>
</dbReference>
<dbReference type="Gene3D" id="3.30.70.1320">
    <property type="entry name" value="Multidrug efflux transporter AcrB pore domain like"/>
    <property type="match status" value="1"/>
</dbReference>
<evidence type="ECO:0000256" key="4">
    <source>
        <dbReference type="ARBA" id="ARBA00022475"/>
    </source>
</evidence>
<dbReference type="PRINTS" id="PR00702">
    <property type="entry name" value="ACRIFLAVINRP"/>
</dbReference>
<feature type="region of interest" description="Disordered" evidence="10">
    <location>
        <begin position="1032"/>
        <end position="1053"/>
    </location>
</feature>
<dbReference type="AlphaFoldDB" id="A0A388SDE8"/>
<evidence type="ECO:0000256" key="7">
    <source>
        <dbReference type="ARBA" id="ARBA00022989"/>
    </source>
</evidence>
<dbReference type="PANTHER" id="PTHR32063:SF13">
    <property type="entry name" value="MULTIDRUG EFFLUX PUMP SUBUNIT ACRB-RELATED"/>
    <property type="match status" value="1"/>
</dbReference>
<dbReference type="SUPFAM" id="SSF82866">
    <property type="entry name" value="Multidrug efflux transporter AcrB transmembrane domain"/>
    <property type="match status" value="2"/>
</dbReference>
<evidence type="ECO:0000256" key="8">
    <source>
        <dbReference type="ARBA" id="ARBA00023136"/>
    </source>
</evidence>